<evidence type="ECO:0000313" key="1">
    <source>
        <dbReference type="EMBL" id="SEM58734.1"/>
    </source>
</evidence>
<sequence>MNRNFSAVLFFILLSGILACKHEPFPSGGHHQKLEHINFIIIDG</sequence>
<reference evidence="1 2" key="1">
    <citation type="submission" date="2016-10" db="EMBL/GenBank/DDBJ databases">
        <authorList>
            <person name="de Groot N.N."/>
        </authorList>
    </citation>
    <scope>NUCLEOTIDE SEQUENCE [LARGE SCALE GENOMIC DNA]</scope>
    <source>
        <strain evidence="1 2">DSM 21039</strain>
    </source>
</reference>
<keyword evidence="2" id="KW-1185">Reference proteome</keyword>
<gene>
    <name evidence="1" type="ORF">SAMN04488505_105117</name>
</gene>
<proteinExistence type="predicted"/>
<dbReference type="AlphaFoldDB" id="A0A1H7ZLD1"/>
<organism evidence="1 2">
    <name type="scientific">Chitinophaga rupis</name>
    <dbReference type="NCBI Taxonomy" id="573321"/>
    <lineage>
        <taxon>Bacteria</taxon>
        <taxon>Pseudomonadati</taxon>
        <taxon>Bacteroidota</taxon>
        <taxon>Chitinophagia</taxon>
        <taxon>Chitinophagales</taxon>
        <taxon>Chitinophagaceae</taxon>
        <taxon>Chitinophaga</taxon>
    </lineage>
</organism>
<dbReference type="PROSITE" id="PS51257">
    <property type="entry name" value="PROKAR_LIPOPROTEIN"/>
    <property type="match status" value="1"/>
</dbReference>
<name>A0A1H7ZLD1_9BACT</name>
<protein>
    <submittedName>
        <fullName evidence="1">Uncharacterized protein</fullName>
    </submittedName>
</protein>
<dbReference type="EMBL" id="FOBB01000005">
    <property type="protein sequence ID" value="SEM58734.1"/>
    <property type="molecule type" value="Genomic_DNA"/>
</dbReference>
<evidence type="ECO:0000313" key="2">
    <source>
        <dbReference type="Proteomes" id="UP000198984"/>
    </source>
</evidence>
<dbReference type="Proteomes" id="UP000198984">
    <property type="component" value="Unassembled WGS sequence"/>
</dbReference>
<accession>A0A1H7ZLD1</accession>